<accession>W7XXG0</accession>
<comment type="similarity">
    <text evidence="1">Belongs to the bacterial sugar transferase family.</text>
</comment>
<dbReference type="Proteomes" id="UP000019402">
    <property type="component" value="Unassembled WGS sequence"/>
</dbReference>
<evidence type="ECO:0000313" key="4">
    <source>
        <dbReference type="Proteomes" id="UP000019402"/>
    </source>
</evidence>
<dbReference type="PANTHER" id="PTHR30576:SF0">
    <property type="entry name" value="UNDECAPRENYL-PHOSPHATE N-ACETYLGALACTOSAMINYL 1-PHOSPHATE TRANSFERASE-RELATED"/>
    <property type="match status" value="1"/>
</dbReference>
<dbReference type="AlphaFoldDB" id="W7XXG0"/>
<dbReference type="eggNOG" id="COG2148">
    <property type="taxonomic scope" value="Bacteria"/>
</dbReference>
<dbReference type="InterPro" id="IPR003362">
    <property type="entry name" value="Bact_transf"/>
</dbReference>
<proteinExistence type="inferred from homology"/>
<reference evidence="3 4" key="1">
    <citation type="journal article" date="2014" name="Genome Announc.">
        <title>Draft Genome Sequence of Cytophaga fermentans JCM 21142T, a Facultative Anaerobe Isolated from Marine Mud.</title>
        <authorList>
            <person name="Starns D."/>
            <person name="Oshima K."/>
            <person name="Suda W."/>
            <person name="Iino T."/>
            <person name="Yuki M."/>
            <person name="Inoue J."/>
            <person name="Kitamura K."/>
            <person name="Iida T."/>
            <person name="Darby A."/>
            <person name="Hattori M."/>
            <person name="Ohkuma M."/>
        </authorList>
    </citation>
    <scope>NUCLEOTIDE SEQUENCE [LARGE SCALE GENOMIC DNA]</scope>
    <source>
        <strain evidence="3 4">JCM 21142</strain>
    </source>
</reference>
<dbReference type="Pfam" id="PF02397">
    <property type="entry name" value="Bac_transf"/>
    <property type="match status" value="1"/>
</dbReference>
<dbReference type="OrthoDB" id="9808602at2"/>
<evidence type="ECO:0000256" key="1">
    <source>
        <dbReference type="ARBA" id="ARBA00006464"/>
    </source>
</evidence>
<name>W7XXG0_9BACT</name>
<comment type="caution">
    <text evidence="3">The sequence shown here is derived from an EMBL/GenBank/DDBJ whole genome shotgun (WGS) entry which is preliminary data.</text>
</comment>
<sequence length="348" mass="40032">MQNVKTTKTNSNGVNLKAIDEHVGRQLNMYKNNLIKRMSKKVYGFISQTVPLYSDKVRVEESYCPQNYYTIEKPLLGIVDVAPINSAGNINQYLFQLNDHIPEATIFVGCCAIADLKNKKDKHFRDQNPYLKSLKHKKFIGKAEALGRLVYAGFSIIDFKEIEGLLYFMTMKVKKAPEKQEGCSSGFLFSMTRVGREGKELKVFKIRTMHPYSQYLQDYVVRLNGYNAVGKPAGDFRLTSWGKFFRKYWLDELPQLVNLFKGELALVGVRPLSRTRFSELPNEVQELRVKFKPGCIPPYVSLLMPDSSGNIEAERIYMSEKLKKGFRTDIKYFFLAMWNILTGRITSS</sequence>
<keyword evidence="3" id="KW-0808">Transferase</keyword>
<evidence type="ECO:0000259" key="2">
    <source>
        <dbReference type="Pfam" id="PF02397"/>
    </source>
</evidence>
<dbReference type="PANTHER" id="PTHR30576">
    <property type="entry name" value="COLANIC BIOSYNTHESIS UDP-GLUCOSE LIPID CARRIER TRANSFERASE"/>
    <property type="match status" value="1"/>
</dbReference>
<feature type="domain" description="Bacterial sugar transferase" evidence="2">
    <location>
        <begin position="186"/>
        <end position="298"/>
    </location>
</feature>
<dbReference type="RefSeq" id="WP_052343185.1">
    <property type="nucleotide sequence ID" value="NZ_BAMD01000018.1"/>
</dbReference>
<dbReference type="EMBL" id="BAMD01000018">
    <property type="protein sequence ID" value="GAF03110.1"/>
    <property type="molecule type" value="Genomic_DNA"/>
</dbReference>
<dbReference type="GO" id="GO:0016780">
    <property type="term" value="F:phosphotransferase activity, for other substituted phosphate groups"/>
    <property type="evidence" value="ECO:0007669"/>
    <property type="project" value="TreeGrafter"/>
</dbReference>
<gene>
    <name evidence="3" type="ORF">JCM21142_41769</name>
</gene>
<evidence type="ECO:0000313" key="3">
    <source>
        <dbReference type="EMBL" id="GAF03110.1"/>
    </source>
</evidence>
<dbReference type="STRING" id="869213.GCA_000517085_02556"/>
<protein>
    <submittedName>
        <fullName evidence="3">Putative colanic biosynthesis UDP-glucose lipid carrier transferase</fullName>
    </submittedName>
</protein>
<keyword evidence="4" id="KW-1185">Reference proteome</keyword>
<organism evidence="3 4">
    <name type="scientific">Saccharicrinis fermentans DSM 9555 = JCM 21142</name>
    <dbReference type="NCBI Taxonomy" id="869213"/>
    <lineage>
        <taxon>Bacteria</taxon>
        <taxon>Pseudomonadati</taxon>
        <taxon>Bacteroidota</taxon>
        <taxon>Bacteroidia</taxon>
        <taxon>Marinilabiliales</taxon>
        <taxon>Marinilabiliaceae</taxon>
        <taxon>Saccharicrinis</taxon>
    </lineage>
</organism>